<evidence type="ECO:0000313" key="3">
    <source>
        <dbReference type="Proteomes" id="UP000061382"/>
    </source>
</evidence>
<reference evidence="2 3" key="1">
    <citation type="submission" date="2015-08" db="EMBL/GenBank/DDBJ databases">
        <title>Complete genome sequence of Rufibacter tibetensis strain 1351t, a radiation-resistant bacterium from tibet plateau.</title>
        <authorList>
            <person name="Dai J."/>
        </authorList>
    </citation>
    <scope>NUCLEOTIDE SEQUENCE [LARGE SCALE GENOMIC DNA]</scope>
    <source>
        <strain evidence="2 3">1351</strain>
    </source>
</reference>
<name>A0A0P0CXR7_9BACT</name>
<dbReference type="Proteomes" id="UP000061382">
    <property type="component" value="Chromosome"/>
</dbReference>
<organism evidence="2 3">
    <name type="scientific">Rufibacter tibetensis</name>
    <dbReference type="NCBI Taxonomy" id="512763"/>
    <lineage>
        <taxon>Bacteria</taxon>
        <taxon>Pseudomonadati</taxon>
        <taxon>Bacteroidota</taxon>
        <taxon>Cytophagia</taxon>
        <taxon>Cytophagales</taxon>
        <taxon>Hymenobacteraceae</taxon>
        <taxon>Rufibacter</taxon>
    </lineage>
</organism>
<accession>A0A0P0CXR7</accession>
<keyword evidence="3" id="KW-1185">Reference proteome</keyword>
<protein>
    <recommendedName>
        <fullName evidence="4">Lipoprotein</fullName>
    </recommendedName>
</protein>
<evidence type="ECO:0008006" key="4">
    <source>
        <dbReference type="Google" id="ProtNLM"/>
    </source>
</evidence>
<dbReference type="AlphaFoldDB" id="A0A0P0CXR7"/>
<sequence length="190" mass="21233">MQVNHSIGMMKHLLFGILLFFSCTFSSTCHAQIPESSTPAVGKYRYLLLAKAGTISRYRIQIGESITFKRFQDKKLQTMEVLDIRGNSFFVEGLEVPLKDVEKIRLKNHTGGRKVAHFMGSFLKAGGTVFTLVGAVNVLTNLNDKPDRIDAFQTIGGALTLYGVGTGLHVLRNGTYKINKKWTLKVIEMY</sequence>
<dbReference type="KEGG" id="rti:DC20_11375"/>
<dbReference type="PATRIC" id="fig|512763.3.peg.2502"/>
<keyword evidence="1" id="KW-0732">Signal</keyword>
<evidence type="ECO:0000256" key="1">
    <source>
        <dbReference type="SAM" id="SignalP"/>
    </source>
</evidence>
<evidence type="ECO:0000313" key="2">
    <source>
        <dbReference type="EMBL" id="ALI99460.1"/>
    </source>
</evidence>
<feature type="signal peptide" evidence="1">
    <location>
        <begin position="1"/>
        <end position="31"/>
    </location>
</feature>
<proteinExistence type="predicted"/>
<feature type="chain" id="PRO_5006043037" description="Lipoprotein" evidence="1">
    <location>
        <begin position="32"/>
        <end position="190"/>
    </location>
</feature>
<dbReference type="EMBL" id="CP012643">
    <property type="protein sequence ID" value="ALI99460.1"/>
    <property type="molecule type" value="Genomic_DNA"/>
</dbReference>
<gene>
    <name evidence="2" type="ORF">DC20_11375</name>
</gene>